<evidence type="ECO:0000256" key="1">
    <source>
        <dbReference type="SAM" id="MobiDB-lite"/>
    </source>
</evidence>
<evidence type="ECO:0000313" key="2">
    <source>
        <dbReference type="EMBL" id="JAE10574.1"/>
    </source>
</evidence>
<feature type="compositionally biased region" description="Basic and acidic residues" evidence="1">
    <location>
        <begin position="1"/>
        <end position="14"/>
    </location>
</feature>
<dbReference type="AlphaFoldDB" id="A0A0A9FH76"/>
<sequence>MPPDVSHRDIHHGDAGLGRRGIVLSPGNKRLETERPHRRIELISFVTCEGYTIQNQDPRGDSFFLP</sequence>
<feature type="region of interest" description="Disordered" evidence="1">
    <location>
        <begin position="1"/>
        <end position="21"/>
    </location>
</feature>
<name>A0A0A9FH76_ARUDO</name>
<reference evidence="2" key="1">
    <citation type="submission" date="2014-09" db="EMBL/GenBank/DDBJ databases">
        <authorList>
            <person name="Magalhaes I.L.F."/>
            <person name="Oliveira U."/>
            <person name="Santos F.R."/>
            <person name="Vidigal T.H.D.A."/>
            <person name="Brescovit A.D."/>
            <person name="Santos A.J."/>
        </authorList>
    </citation>
    <scope>NUCLEOTIDE SEQUENCE</scope>
    <source>
        <tissue evidence="2">Shoot tissue taken approximately 20 cm above the soil surface</tissue>
    </source>
</reference>
<reference evidence="2" key="2">
    <citation type="journal article" date="2015" name="Data Brief">
        <title>Shoot transcriptome of the giant reed, Arundo donax.</title>
        <authorList>
            <person name="Barrero R.A."/>
            <person name="Guerrero F.D."/>
            <person name="Moolhuijzen P."/>
            <person name="Goolsby J.A."/>
            <person name="Tidwell J."/>
            <person name="Bellgard S.E."/>
            <person name="Bellgard M.I."/>
        </authorList>
    </citation>
    <scope>NUCLEOTIDE SEQUENCE</scope>
    <source>
        <tissue evidence="2">Shoot tissue taken approximately 20 cm above the soil surface</tissue>
    </source>
</reference>
<accession>A0A0A9FH76</accession>
<proteinExistence type="predicted"/>
<protein>
    <submittedName>
        <fullName evidence="2">Uncharacterized protein</fullName>
    </submittedName>
</protein>
<organism evidence="2">
    <name type="scientific">Arundo donax</name>
    <name type="common">Giant reed</name>
    <name type="synonym">Donax arundinaceus</name>
    <dbReference type="NCBI Taxonomy" id="35708"/>
    <lineage>
        <taxon>Eukaryota</taxon>
        <taxon>Viridiplantae</taxon>
        <taxon>Streptophyta</taxon>
        <taxon>Embryophyta</taxon>
        <taxon>Tracheophyta</taxon>
        <taxon>Spermatophyta</taxon>
        <taxon>Magnoliopsida</taxon>
        <taxon>Liliopsida</taxon>
        <taxon>Poales</taxon>
        <taxon>Poaceae</taxon>
        <taxon>PACMAD clade</taxon>
        <taxon>Arundinoideae</taxon>
        <taxon>Arundineae</taxon>
        <taxon>Arundo</taxon>
    </lineage>
</organism>
<dbReference type="EMBL" id="GBRH01187322">
    <property type="protein sequence ID" value="JAE10574.1"/>
    <property type="molecule type" value="Transcribed_RNA"/>
</dbReference>